<comment type="cofactor">
    <cofactor evidence="1">
        <name>Zn(2+)</name>
        <dbReference type="ChEBI" id="CHEBI:29105"/>
    </cofactor>
</comment>
<evidence type="ECO:0000256" key="11">
    <source>
        <dbReference type="ARBA" id="ARBA00047761"/>
    </source>
</evidence>
<evidence type="ECO:0000256" key="10">
    <source>
        <dbReference type="ARBA" id="ARBA00023004"/>
    </source>
</evidence>
<evidence type="ECO:0000256" key="1">
    <source>
        <dbReference type="ARBA" id="ARBA00001947"/>
    </source>
</evidence>
<gene>
    <name evidence="16" type="ORF">KUCA_T00000188001</name>
</gene>
<evidence type="ECO:0000256" key="13">
    <source>
        <dbReference type="RuleBase" id="RU004273"/>
    </source>
</evidence>
<evidence type="ECO:0000256" key="12">
    <source>
        <dbReference type="ARBA" id="ARBA00048336"/>
    </source>
</evidence>
<evidence type="ECO:0000256" key="6">
    <source>
        <dbReference type="ARBA" id="ARBA00022801"/>
    </source>
</evidence>
<accession>W6MFR8</accession>
<proteinExistence type="inferred from homology"/>
<evidence type="ECO:0000256" key="3">
    <source>
        <dbReference type="ARBA" id="ARBA00009905"/>
    </source>
</evidence>
<evidence type="ECO:0000313" key="17">
    <source>
        <dbReference type="Proteomes" id="UP000019384"/>
    </source>
</evidence>
<keyword evidence="6 13" id="KW-0378">Hydrolase</keyword>
<dbReference type="Gene3D" id="3.60.21.10">
    <property type="match status" value="1"/>
</dbReference>
<dbReference type="InterPro" id="IPR043360">
    <property type="entry name" value="PP2B"/>
</dbReference>
<dbReference type="InterPro" id="IPR041751">
    <property type="entry name" value="MPP_PP2B"/>
</dbReference>
<comment type="subunit">
    <text evidence="4">Composed of two components (A and B), the A component is the catalytic subunit and the B component confers calcium sensitivity.</text>
</comment>
<dbReference type="GeneID" id="34517633"/>
<evidence type="ECO:0000256" key="8">
    <source>
        <dbReference type="ARBA" id="ARBA00022860"/>
    </source>
</evidence>
<reference evidence="16" key="1">
    <citation type="submission" date="2013-12" db="EMBL/GenBank/DDBJ databases">
        <authorList>
            <person name="Genoscope - CEA"/>
        </authorList>
    </citation>
    <scope>NUCLEOTIDE SEQUENCE</scope>
    <source>
        <strain evidence="16">CBS 1993</strain>
    </source>
</reference>
<evidence type="ECO:0000259" key="15">
    <source>
        <dbReference type="PROSITE" id="PS00125"/>
    </source>
</evidence>
<dbReference type="SUPFAM" id="SSF56300">
    <property type="entry name" value="Metallo-dependent phosphatases"/>
    <property type="match status" value="1"/>
</dbReference>
<keyword evidence="7" id="KW-0862">Zinc</keyword>
<comment type="catalytic activity">
    <reaction evidence="11">
        <text>O-phospho-L-seryl-[protein] + H2O = L-seryl-[protein] + phosphate</text>
        <dbReference type="Rhea" id="RHEA:20629"/>
        <dbReference type="Rhea" id="RHEA-COMP:9863"/>
        <dbReference type="Rhea" id="RHEA-COMP:11604"/>
        <dbReference type="ChEBI" id="CHEBI:15377"/>
        <dbReference type="ChEBI" id="CHEBI:29999"/>
        <dbReference type="ChEBI" id="CHEBI:43474"/>
        <dbReference type="ChEBI" id="CHEBI:83421"/>
        <dbReference type="EC" id="3.1.3.16"/>
    </reaction>
</comment>
<dbReference type="Pfam" id="PF00149">
    <property type="entry name" value="Metallophos"/>
    <property type="match status" value="1"/>
</dbReference>
<keyword evidence="17" id="KW-1185">Reference proteome</keyword>
<comment type="cofactor">
    <cofactor evidence="2">
        <name>Fe(3+)</name>
        <dbReference type="ChEBI" id="CHEBI:29034"/>
    </cofactor>
</comment>
<feature type="compositionally biased region" description="Basic and acidic residues" evidence="14">
    <location>
        <begin position="509"/>
        <end position="523"/>
    </location>
</feature>
<evidence type="ECO:0000256" key="14">
    <source>
        <dbReference type="SAM" id="MobiDB-lite"/>
    </source>
</evidence>
<dbReference type="EMBL" id="HG793125">
    <property type="protein sequence ID" value="CDK24228.1"/>
    <property type="molecule type" value="Genomic_DNA"/>
</dbReference>
<feature type="domain" description="Serine/threonine specific protein phosphatases" evidence="15">
    <location>
        <begin position="178"/>
        <end position="183"/>
    </location>
</feature>
<comment type="catalytic activity">
    <reaction evidence="12 13">
        <text>O-phospho-L-threonyl-[protein] + H2O = L-threonyl-[protein] + phosphate</text>
        <dbReference type="Rhea" id="RHEA:47004"/>
        <dbReference type="Rhea" id="RHEA-COMP:11060"/>
        <dbReference type="Rhea" id="RHEA-COMP:11605"/>
        <dbReference type="ChEBI" id="CHEBI:15377"/>
        <dbReference type="ChEBI" id="CHEBI:30013"/>
        <dbReference type="ChEBI" id="CHEBI:43474"/>
        <dbReference type="ChEBI" id="CHEBI:61977"/>
        <dbReference type="EC" id="3.1.3.16"/>
    </reaction>
</comment>
<evidence type="ECO:0000256" key="7">
    <source>
        <dbReference type="ARBA" id="ARBA00022833"/>
    </source>
</evidence>
<evidence type="ECO:0000256" key="5">
    <source>
        <dbReference type="ARBA" id="ARBA00022723"/>
    </source>
</evidence>
<dbReference type="PANTHER" id="PTHR45673">
    <property type="entry name" value="SERINE/THREONINE-PROTEIN PHOSPHATASE 2B CATALYTIC SUBUNIT 1-RELATED"/>
    <property type="match status" value="1"/>
</dbReference>
<keyword evidence="10" id="KW-0408">Iron</keyword>
<feature type="region of interest" description="Disordered" evidence="14">
    <location>
        <begin position="19"/>
        <end position="39"/>
    </location>
</feature>
<comment type="similarity">
    <text evidence="3">Belongs to the PPP phosphatase family. PP-2B subfamily.</text>
</comment>
<keyword evidence="8" id="KW-0112">Calmodulin-binding</keyword>
<dbReference type="PRINTS" id="PR00114">
    <property type="entry name" value="STPHPHTASE"/>
</dbReference>
<sequence length="535" mass="61302">MSKVNPTSIKIENALKAMENRNDPAKAPQDPTVYTTDEGNTYKTTDRIVSDVVPPTSYRPTDSEVFKPNGLPDYHYLQEHFLKEGRLSEQQVLKILRMATKILSDEPNILHLDAPITVCGDIHGQFYDLVKLFEIGGDPATHSYLFLGDYVDRGLFSIECLLLLYAIKINHPNTLWMLRGNHESKRLTDYFTFKSECLRKFSMAVYTDSLDSFRALPLCAIMNKQFFCVHGGISPELDTLQDIEKLNRFVREIPSHGLMSDLLWADPRDDYDENTRAPAYVRNEQRGCSYSWSYRASCEFLDRNGLLCIIRAHQAQDAGYKMYKRTETMKFPSILTLFSAPNYCGTYHNKAAILKYENAVMNIRQFNSSPQPYYLPQLIDVFSWSLPFVGSKVTEMLLAMLNVCTEQELQDESFGGAVETEPKHEFSPENLEARKALRNKILAIGRMSRMFTVLRQEAESVEHLRTLAGGSSLPRGVLLSGSDGINKKIMSFEEARIADMKNEAMPPSLEERRQEDKEHEIRLQRQLSFEEDNEE</sequence>
<dbReference type="HOGENOM" id="CLU_004962_6_2_1"/>
<dbReference type="PROSITE" id="PS00125">
    <property type="entry name" value="SER_THR_PHOSPHATASE"/>
    <property type="match status" value="1"/>
</dbReference>
<evidence type="ECO:0000256" key="4">
    <source>
        <dbReference type="ARBA" id="ARBA00011112"/>
    </source>
</evidence>
<organism evidence="16 17">
    <name type="scientific">Kuraishia capsulata CBS 1993</name>
    <dbReference type="NCBI Taxonomy" id="1382522"/>
    <lineage>
        <taxon>Eukaryota</taxon>
        <taxon>Fungi</taxon>
        <taxon>Dikarya</taxon>
        <taxon>Ascomycota</taxon>
        <taxon>Saccharomycotina</taxon>
        <taxon>Pichiomycetes</taxon>
        <taxon>Pichiales</taxon>
        <taxon>Pichiaceae</taxon>
        <taxon>Kuraishia</taxon>
    </lineage>
</organism>
<evidence type="ECO:0000256" key="2">
    <source>
        <dbReference type="ARBA" id="ARBA00001965"/>
    </source>
</evidence>
<dbReference type="InterPro" id="IPR029052">
    <property type="entry name" value="Metallo-depent_PP-like"/>
</dbReference>
<dbReference type="AlphaFoldDB" id="W6MFR8"/>
<evidence type="ECO:0000313" key="16">
    <source>
        <dbReference type="EMBL" id="CDK24228.1"/>
    </source>
</evidence>
<dbReference type="OrthoDB" id="5593063at2759"/>
<dbReference type="GO" id="GO:0033192">
    <property type="term" value="F:calmodulin-dependent protein phosphatase activity"/>
    <property type="evidence" value="ECO:0007669"/>
    <property type="project" value="InterPro"/>
</dbReference>
<dbReference type="SMART" id="SM00156">
    <property type="entry name" value="PP2Ac"/>
    <property type="match status" value="1"/>
</dbReference>
<reference evidence="16" key="2">
    <citation type="submission" date="2014-02" db="EMBL/GenBank/DDBJ databases">
        <title>Complete DNA sequence of /Kuraishia capsulata/ illustrates novel genomic features among budding yeasts (/Saccharomycotina/).</title>
        <authorList>
            <person name="Morales L."/>
            <person name="Noel B."/>
            <person name="Porcel B."/>
            <person name="Marcet-Houben M."/>
            <person name="Hullo M-F."/>
            <person name="Sacerdot C."/>
            <person name="Tekaia F."/>
            <person name="Leh-Louis V."/>
            <person name="Despons L."/>
            <person name="Khanna V."/>
            <person name="Aury J-M."/>
            <person name="Barbe V."/>
            <person name="Couloux A."/>
            <person name="Labadie K."/>
            <person name="Pelletier E."/>
            <person name="Souciet J-L."/>
            <person name="Boekhout T."/>
            <person name="Gabaldon T."/>
            <person name="Wincker P."/>
            <person name="Dujon B."/>
        </authorList>
    </citation>
    <scope>NUCLEOTIDE SEQUENCE</scope>
    <source>
        <strain evidence="16">CBS 1993</strain>
    </source>
</reference>
<evidence type="ECO:0000256" key="9">
    <source>
        <dbReference type="ARBA" id="ARBA00022912"/>
    </source>
</evidence>
<dbReference type="RefSeq" id="XP_022456245.1">
    <property type="nucleotide sequence ID" value="XM_022604703.1"/>
</dbReference>
<dbReference type="GO" id="GO:0046872">
    <property type="term" value="F:metal ion binding"/>
    <property type="evidence" value="ECO:0007669"/>
    <property type="project" value="UniProtKB-KW"/>
</dbReference>
<dbReference type="CDD" id="cd07416">
    <property type="entry name" value="MPP_PP2B"/>
    <property type="match status" value="1"/>
</dbReference>
<dbReference type="GO" id="GO:0097720">
    <property type="term" value="P:calcineurin-mediated signaling"/>
    <property type="evidence" value="ECO:0007669"/>
    <property type="project" value="InterPro"/>
</dbReference>
<dbReference type="STRING" id="1382522.W6MFR8"/>
<name>W6MFR8_9ASCO</name>
<keyword evidence="5" id="KW-0479">Metal-binding</keyword>
<feature type="region of interest" description="Disordered" evidence="14">
    <location>
        <begin position="501"/>
        <end position="535"/>
    </location>
</feature>
<dbReference type="EC" id="3.1.3.16" evidence="13"/>
<dbReference type="InterPro" id="IPR006186">
    <property type="entry name" value="Ser/Thr-sp_prot-phosphatase"/>
</dbReference>
<dbReference type="InterPro" id="IPR004843">
    <property type="entry name" value="Calcineurin-like_PHP"/>
</dbReference>
<keyword evidence="9" id="KW-0904">Protein phosphatase</keyword>
<dbReference type="GO" id="GO:0005516">
    <property type="term" value="F:calmodulin binding"/>
    <property type="evidence" value="ECO:0007669"/>
    <property type="project" value="UniProtKB-KW"/>
</dbReference>
<dbReference type="Proteomes" id="UP000019384">
    <property type="component" value="Unassembled WGS sequence"/>
</dbReference>
<protein>
    <recommendedName>
        <fullName evidence="13">Serine/threonine-protein phosphatase</fullName>
        <ecNumber evidence="13">3.1.3.16</ecNumber>
    </recommendedName>
</protein>